<dbReference type="GO" id="GO:0046872">
    <property type="term" value="F:metal ion binding"/>
    <property type="evidence" value="ECO:0007669"/>
    <property type="project" value="UniProtKB-KW"/>
</dbReference>
<evidence type="ECO:0000256" key="2">
    <source>
        <dbReference type="ARBA" id="ARBA00022487"/>
    </source>
</evidence>
<evidence type="ECO:0000256" key="12">
    <source>
        <dbReference type="SAM" id="MobiDB-lite"/>
    </source>
</evidence>
<keyword evidence="5" id="KW-0732">Signal</keyword>
<feature type="compositionally biased region" description="Polar residues" evidence="12">
    <location>
        <begin position="8"/>
        <end position="17"/>
    </location>
</feature>
<keyword evidence="4" id="KW-0479">Metal-binding</keyword>
<dbReference type="SUPFAM" id="SSF53474">
    <property type="entry name" value="alpha/beta-Hydrolases"/>
    <property type="match status" value="1"/>
</dbReference>
<evidence type="ECO:0000313" key="13">
    <source>
        <dbReference type="EMBL" id="KPA38482.1"/>
    </source>
</evidence>
<dbReference type="OrthoDB" id="3039123at2759"/>
<dbReference type="PANTHER" id="PTHR33938:SF15">
    <property type="entry name" value="FERULOYL ESTERASE B-RELATED"/>
    <property type="match status" value="1"/>
</dbReference>
<organism evidence="13 14">
    <name type="scientific">Fusarium langsethiae</name>
    <dbReference type="NCBI Taxonomy" id="179993"/>
    <lineage>
        <taxon>Eukaryota</taxon>
        <taxon>Fungi</taxon>
        <taxon>Dikarya</taxon>
        <taxon>Ascomycota</taxon>
        <taxon>Pezizomycotina</taxon>
        <taxon>Sordariomycetes</taxon>
        <taxon>Hypocreomycetidae</taxon>
        <taxon>Hypocreales</taxon>
        <taxon>Nectriaceae</taxon>
        <taxon>Fusarium</taxon>
    </lineage>
</organism>
<keyword evidence="8" id="KW-1015">Disulfide bond</keyword>
<comment type="similarity">
    <text evidence="1 10">Belongs to the tannase family.</text>
</comment>
<gene>
    <name evidence="13" type="ORF">FLAG1_08687</name>
</gene>
<dbReference type="PANTHER" id="PTHR33938">
    <property type="entry name" value="FERULOYL ESTERASE B-RELATED"/>
    <property type="match status" value="1"/>
</dbReference>
<dbReference type="InterPro" id="IPR011118">
    <property type="entry name" value="Tannase/feruloyl_esterase"/>
</dbReference>
<evidence type="ECO:0000256" key="3">
    <source>
        <dbReference type="ARBA" id="ARBA00022651"/>
    </source>
</evidence>
<dbReference type="Pfam" id="PF07519">
    <property type="entry name" value="Tannase"/>
    <property type="match status" value="1"/>
</dbReference>
<dbReference type="Proteomes" id="UP000037904">
    <property type="component" value="Unassembled WGS sequence"/>
</dbReference>
<evidence type="ECO:0000256" key="5">
    <source>
        <dbReference type="ARBA" id="ARBA00022729"/>
    </source>
</evidence>
<dbReference type="AlphaFoldDB" id="A0A0M9ES16"/>
<proteinExistence type="inferred from homology"/>
<evidence type="ECO:0000256" key="7">
    <source>
        <dbReference type="ARBA" id="ARBA00022837"/>
    </source>
</evidence>
<name>A0A0M9ES16_FUSLA</name>
<evidence type="ECO:0000256" key="11">
    <source>
        <dbReference type="SAM" id="Coils"/>
    </source>
</evidence>
<keyword evidence="11" id="KW-0175">Coiled coil</keyword>
<dbReference type="InterPro" id="IPR029058">
    <property type="entry name" value="AB_hydrolase_fold"/>
</dbReference>
<accession>A0A0M9ES16</accession>
<keyword evidence="3" id="KW-0624">Polysaccharide degradation</keyword>
<evidence type="ECO:0000256" key="10">
    <source>
        <dbReference type="RuleBase" id="RU361238"/>
    </source>
</evidence>
<dbReference type="EC" id="3.1.1.-" evidence="10"/>
<evidence type="ECO:0000256" key="4">
    <source>
        <dbReference type="ARBA" id="ARBA00022723"/>
    </source>
</evidence>
<keyword evidence="3" id="KW-0119">Carbohydrate metabolism</keyword>
<dbReference type="EMBL" id="JXCE01000275">
    <property type="protein sequence ID" value="KPA38482.1"/>
    <property type="molecule type" value="Genomic_DNA"/>
</dbReference>
<evidence type="ECO:0000313" key="14">
    <source>
        <dbReference type="Proteomes" id="UP000037904"/>
    </source>
</evidence>
<evidence type="ECO:0000256" key="8">
    <source>
        <dbReference type="ARBA" id="ARBA00023157"/>
    </source>
</evidence>
<keyword evidence="7" id="KW-0106">Calcium</keyword>
<dbReference type="GO" id="GO:0045493">
    <property type="term" value="P:xylan catabolic process"/>
    <property type="evidence" value="ECO:0007669"/>
    <property type="project" value="UniProtKB-KW"/>
</dbReference>
<sequence length="914" mass="101553">MNRKHRGNSGSLSTANRQETHPSKTHPLGDIIERITKDSLSNTGVRAEIDNVQSVASYNWLASPTPKIIIPGEPPRWTPLKGSNQLPQDCGDYYRDINAASYPKHPLEPAIVSVMKMHPEPMPVNIVACGSSIGNLLRFVRGVDLDHCFRILVERVGDTIHLIRREDSPDQTIKGIKGFGHTFPEAYTTWGPTAKRSKSHQRIISYRFAGYDLLVRFEGDGILGPFVPKNSVNFSDTKSDTNGLDRIEDLGVSDSPVDISGNLVVLDGGENVSQSNIFDLKTRSVFSRDKDHLGDQLPRLWISQIPQFILAYHKHGSFQESDIEIKNVKSDIEEWQDQNQLSLNRLASLFYTIIDNARASDEGKLEIVWLQGGFLEIRKQLPGAGDVLSGPVKKQWEAWLGGGNEEKADPGNSQRWEEFMATLSDSDEQSDYAEFVSSGTTLDLPDNVPSCNRRSQLVTVDLCRIALQIPTSERSSISFELWLPREWEGNRYLATGNGGVDGCIKYEDLGYGTSNGFATMGTNNGHNGTTAITMLNNPDVIQDFSYRALHTGTASAKKLIKSIYGKLSAKNYYIGCSLGGRMGVKAAEAYPDDYDGIVAGCPAVDFNNLQGQRAMFYPITGNATSTNYIPLTTWTGLIHNEVLAQCDEIDGVKDGIIEVPEKCNFNPKTLLCKGPQTSNCLNSAQIKQLKRIYAPYTYPNGKIIFPRMNPGNELQVVSKLLAGKPFDYSVDWFSYVVYNNPEWDASTYSFDDVRKADELNPSNIRTYPKSLPAFKKRGGKLLSYHGGQDNQITQFNTHRFWNRMASADHNLHDYYRYFPISGMFHCSTGPGAWAIGQGGGAPAAGVPFDPEHNVLAAIVAWVEKGDAPESLTGTRFINDTYTEGIDFRRKHCLYPKTQTYLGGDPKKVASWRCK</sequence>
<feature type="coiled-coil region" evidence="11">
    <location>
        <begin position="318"/>
        <end position="345"/>
    </location>
</feature>
<dbReference type="GO" id="GO:0030600">
    <property type="term" value="F:feruloyl esterase activity"/>
    <property type="evidence" value="ECO:0007669"/>
    <property type="project" value="UniProtKB-EC"/>
</dbReference>
<feature type="region of interest" description="Disordered" evidence="12">
    <location>
        <begin position="1"/>
        <end position="29"/>
    </location>
</feature>
<keyword evidence="6 10" id="KW-0378">Hydrolase</keyword>
<evidence type="ECO:0000256" key="9">
    <source>
        <dbReference type="ARBA" id="ARBA00034075"/>
    </source>
</evidence>
<keyword evidence="2" id="KW-0719">Serine esterase</keyword>
<comment type="catalytic activity">
    <reaction evidence="9">
        <text>feruloyl-polysaccharide + H2O = ferulate + polysaccharide.</text>
        <dbReference type="EC" id="3.1.1.73"/>
    </reaction>
</comment>
<protein>
    <recommendedName>
        <fullName evidence="10">Carboxylic ester hydrolase</fullName>
        <ecNumber evidence="10">3.1.1.-</ecNumber>
    </recommendedName>
</protein>
<reference evidence="13 14" key="1">
    <citation type="submission" date="2015-04" db="EMBL/GenBank/DDBJ databases">
        <title>The draft genome sequence of Fusarium langsethiae, a T-2/HT-2 mycotoxin producer.</title>
        <authorList>
            <person name="Lysoe E."/>
            <person name="Divon H.H."/>
            <person name="Terzi V."/>
            <person name="Orru L."/>
            <person name="Lamontanara A."/>
            <person name="Kolseth A.-K."/>
            <person name="Frandsen R.J."/>
            <person name="Nielsen K."/>
            <person name="Thrane U."/>
        </authorList>
    </citation>
    <scope>NUCLEOTIDE SEQUENCE [LARGE SCALE GENOMIC DNA]</scope>
    <source>
        <strain evidence="13 14">Fl201059</strain>
    </source>
</reference>
<comment type="caution">
    <text evidence="13">The sequence shown here is derived from an EMBL/GenBank/DDBJ whole genome shotgun (WGS) entry which is preliminary data.</text>
</comment>
<keyword evidence="14" id="KW-1185">Reference proteome</keyword>
<evidence type="ECO:0000256" key="1">
    <source>
        <dbReference type="ARBA" id="ARBA00006249"/>
    </source>
</evidence>
<dbReference type="Gene3D" id="3.40.50.1820">
    <property type="entry name" value="alpha/beta hydrolase"/>
    <property type="match status" value="1"/>
</dbReference>
<evidence type="ECO:0000256" key="6">
    <source>
        <dbReference type="ARBA" id="ARBA00022801"/>
    </source>
</evidence>
<keyword evidence="3" id="KW-0858">Xylan degradation</keyword>